<dbReference type="InParanoid" id="B4JI68"/>
<dbReference type="AlphaFoldDB" id="B4JI68"/>
<dbReference type="KEGG" id="dgr:6564381"/>
<dbReference type="PhylomeDB" id="B4JI68"/>
<evidence type="ECO:0000313" key="4">
    <source>
        <dbReference type="Proteomes" id="UP000001070"/>
    </source>
</evidence>
<feature type="transmembrane region" description="Helical" evidence="2">
    <location>
        <begin position="12"/>
        <end position="31"/>
    </location>
</feature>
<proteinExistence type="predicted"/>
<protein>
    <submittedName>
        <fullName evidence="3">GH19042</fullName>
    </submittedName>
</protein>
<evidence type="ECO:0000256" key="2">
    <source>
        <dbReference type="SAM" id="Phobius"/>
    </source>
</evidence>
<keyword evidence="2" id="KW-1133">Transmembrane helix</keyword>
<keyword evidence="4" id="KW-1185">Reference proteome</keyword>
<dbReference type="OMA" id="VQTIFWL"/>
<evidence type="ECO:0000313" key="3">
    <source>
        <dbReference type="EMBL" id="EDV92949.1"/>
    </source>
</evidence>
<name>B4JI68_DROGR</name>
<keyword evidence="2" id="KW-0472">Membrane</keyword>
<feature type="compositionally biased region" description="Basic and acidic residues" evidence="1">
    <location>
        <begin position="90"/>
        <end position="104"/>
    </location>
</feature>
<dbReference type="eggNOG" id="ENOG502SCKQ">
    <property type="taxonomic scope" value="Eukaryota"/>
</dbReference>
<evidence type="ECO:0000256" key="1">
    <source>
        <dbReference type="SAM" id="MobiDB-lite"/>
    </source>
</evidence>
<reference evidence="3 4" key="1">
    <citation type="journal article" date="2007" name="Nature">
        <title>Evolution of genes and genomes on the Drosophila phylogeny.</title>
        <authorList>
            <consortium name="Drosophila 12 Genomes Consortium"/>
            <person name="Clark A.G."/>
            <person name="Eisen M.B."/>
            <person name="Smith D.R."/>
            <person name="Bergman C.M."/>
            <person name="Oliver B."/>
            <person name="Markow T.A."/>
            <person name="Kaufman T.C."/>
            <person name="Kellis M."/>
            <person name="Gelbart W."/>
            <person name="Iyer V.N."/>
            <person name="Pollard D.A."/>
            <person name="Sackton T.B."/>
            <person name="Larracuente A.M."/>
            <person name="Singh N.D."/>
            <person name="Abad J.P."/>
            <person name="Abt D.N."/>
            <person name="Adryan B."/>
            <person name="Aguade M."/>
            <person name="Akashi H."/>
            <person name="Anderson W.W."/>
            <person name="Aquadro C.F."/>
            <person name="Ardell D.H."/>
            <person name="Arguello R."/>
            <person name="Artieri C.G."/>
            <person name="Barbash D.A."/>
            <person name="Barker D."/>
            <person name="Barsanti P."/>
            <person name="Batterham P."/>
            <person name="Batzoglou S."/>
            <person name="Begun D."/>
            <person name="Bhutkar A."/>
            <person name="Blanco E."/>
            <person name="Bosak S.A."/>
            <person name="Bradley R.K."/>
            <person name="Brand A.D."/>
            <person name="Brent M.R."/>
            <person name="Brooks A.N."/>
            <person name="Brown R.H."/>
            <person name="Butlin R.K."/>
            <person name="Caggese C."/>
            <person name="Calvi B.R."/>
            <person name="Bernardo de Carvalho A."/>
            <person name="Caspi A."/>
            <person name="Castrezana S."/>
            <person name="Celniker S.E."/>
            <person name="Chang J.L."/>
            <person name="Chapple C."/>
            <person name="Chatterji S."/>
            <person name="Chinwalla A."/>
            <person name="Civetta A."/>
            <person name="Clifton S.W."/>
            <person name="Comeron J.M."/>
            <person name="Costello J.C."/>
            <person name="Coyne J.A."/>
            <person name="Daub J."/>
            <person name="David R.G."/>
            <person name="Delcher A.L."/>
            <person name="Delehaunty K."/>
            <person name="Do C.B."/>
            <person name="Ebling H."/>
            <person name="Edwards K."/>
            <person name="Eickbush T."/>
            <person name="Evans J.D."/>
            <person name="Filipski A."/>
            <person name="Findeiss S."/>
            <person name="Freyhult E."/>
            <person name="Fulton L."/>
            <person name="Fulton R."/>
            <person name="Garcia A.C."/>
            <person name="Gardiner A."/>
            <person name="Garfield D.A."/>
            <person name="Garvin B.E."/>
            <person name="Gibson G."/>
            <person name="Gilbert D."/>
            <person name="Gnerre S."/>
            <person name="Godfrey J."/>
            <person name="Good R."/>
            <person name="Gotea V."/>
            <person name="Gravely B."/>
            <person name="Greenberg A.J."/>
            <person name="Griffiths-Jones S."/>
            <person name="Gross S."/>
            <person name="Guigo R."/>
            <person name="Gustafson E.A."/>
            <person name="Haerty W."/>
            <person name="Hahn M.W."/>
            <person name="Halligan D.L."/>
            <person name="Halpern A.L."/>
            <person name="Halter G.M."/>
            <person name="Han M.V."/>
            <person name="Heger A."/>
            <person name="Hillier L."/>
            <person name="Hinrichs A.S."/>
            <person name="Holmes I."/>
            <person name="Hoskins R.A."/>
            <person name="Hubisz M.J."/>
            <person name="Hultmark D."/>
            <person name="Huntley M.A."/>
            <person name="Jaffe D.B."/>
            <person name="Jagadeeshan S."/>
            <person name="Jeck W.R."/>
            <person name="Johnson J."/>
            <person name="Jones C.D."/>
            <person name="Jordan W.C."/>
            <person name="Karpen G.H."/>
            <person name="Kataoka E."/>
            <person name="Keightley P.D."/>
            <person name="Kheradpour P."/>
            <person name="Kirkness E.F."/>
            <person name="Koerich L.B."/>
            <person name="Kristiansen K."/>
            <person name="Kudrna D."/>
            <person name="Kulathinal R.J."/>
            <person name="Kumar S."/>
            <person name="Kwok R."/>
            <person name="Lander E."/>
            <person name="Langley C.H."/>
            <person name="Lapoint R."/>
            <person name="Lazzaro B.P."/>
            <person name="Lee S.J."/>
            <person name="Levesque L."/>
            <person name="Li R."/>
            <person name="Lin C.F."/>
            <person name="Lin M.F."/>
            <person name="Lindblad-Toh K."/>
            <person name="Llopart A."/>
            <person name="Long M."/>
            <person name="Low L."/>
            <person name="Lozovsky E."/>
            <person name="Lu J."/>
            <person name="Luo M."/>
            <person name="Machado C.A."/>
            <person name="Makalowski W."/>
            <person name="Marzo M."/>
            <person name="Matsuda M."/>
            <person name="Matzkin L."/>
            <person name="McAllister B."/>
            <person name="McBride C.S."/>
            <person name="McKernan B."/>
            <person name="McKernan K."/>
            <person name="Mendez-Lago M."/>
            <person name="Minx P."/>
            <person name="Mollenhauer M.U."/>
            <person name="Montooth K."/>
            <person name="Mount S.M."/>
            <person name="Mu X."/>
            <person name="Myers E."/>
            <person name="Negre B."/>
            <person name="Newfeld S."/>
            <person name="Nielsen R."/>
            <person name="Noor M.A."/>
            <person name="O'Grady P."/>
            <person name="Pachter L."/>
            <person name="Papaceit M."/>
            <person name="Parisi M.J."/>
            <person name="Parisi M."/>
            <person name="Parts L."/>
            <person name="Pedersen J.S."/>
            <person name="Pesole G."/>
            <person name="Phillippy A.M."/>
            <person name="Ponting C.P."/>
            <person name="Pop M."/>
            <person name="Porcelli D."/>
            <person name="Powell J.R."/>
            <person name="Prohaska S."/>
            <person name="Pruitt K."/>
            <person name="Puig M."/>
            <person name="Quesneville H."/>
            <person name="Ram K.R."/>
            <person name="Rand D."/>
            <person name="Rasmussen M.D."/>
            <person name="Reed L.K."/>
            <person name="Reenan R."/>
            <person name="Reily A."/>
            <person name="Remington K.A."/>
            <person name="Rieger T.T."/>
            <person name="Ritchie M.G."/>
            <person name="Robin C."/>
            <person name="Rogers Y.H."/>
            <person name="Rohde C."/>
            <person name="Rozas J."/>
            <person name="Rubenfield M.J."/>
            <person name="Ruiz A."/>
            <person name="Russo S."/>
            <person name="Salzberg S.L."/>
            <person name="Sanchez-Gracia A."/>
            <person name="Saranga D.J."/>
            <person name="Sato H."/>
            <person name="Schaeffer S.W."/>
            <person name="Schatz M.C."/>
            <person name="Schlenke T."/>
            <person name="Schwartz R."/>
            <person name="Segarra C."/>
            <person name="Singh R.S."/>
            <person name="Sirot L."/>
            <person name="Sirota M."/>
            <person name="Sisneros N.B."/>
            <person name="Smith C.D."/>
            <person name="Smith T.F."/>
            <person name="Spieth J."/>
            <person name="Stage D.E."/>
            <person name="Stark A."/>
            <person name="Stephan W."/>
            <person name="Strausberg R.L."/>
            <person name="Strempel S."/>
            <person name="Sturgill D."/>
            <person name="Sutton G."/>
            <person name="Sutton G.G."/>
            <person name="Tao W."/>
            <person name="Teichmann S."/>
            <person name="Tobari Y.N."/>
            <person name="Tomimura Y."/>
            <person name="Tsolas J.M."/>
            <person name="Valente V.L."/>
            <person name="Venter E."/>
            <person name="Venter J.C."/>
            <person name="Vicario S."/>
            <person name="Vieira F.G."/>
            <person name="Vilella A.J."/>
            <person name="Villasante A."/>
            <person name="Walenz B."/>
            <person name="Wang J."/>
            <person name="Wasserman M."/>
            <person name="Watts T."/>
            <person name="Wilson D."/>
            <person name="Wilson R.K."/>
            <person name="Wing R.A."/>
            <person name="Wolfner M.F."/>
            <person name="Wong A."/>
            <person name="Wong G.K."/>
            <person name="Wu C.I."/>
            <person name="Wu G."/>
            <person name="Yamamoto D."/>
            <person name="Yang H.P."/>
            <person name="Yang S.P."/>
            <person name="Yorke J.A."/>
            <person name="Yoshida K."/>
            <person name="Zdobnov E."/>
            <person name="Zhang P."/>
            <person name="Zhang Y."/>
            <person name="Zimin A.V."/>
            <person name="Baldwin J."/>
            <person name="Abdouelleil A."/>
            <person name="Abdulkadir J."/>
            <person name="Abebe A."/>
            <person name="Abera B."/>
            <person name="Abreu J."/>
            <person name="Acer S.C."/>
            <person name="Aftuck L."/>
            <person name="Alexander A."/>
            <person name="An P."/>
            <person name="Anderson E."/>
            <person name="Anderson S."/>
            <person name="Arachi H."/>
            <person name="Azer M."/>
            <person name="Bachantsang P."/>
            <person name="Barry A."/>
            <person name="Bayul T."/>
            <person name="Berlin A."/>
            <person name="Bessette D."/>
            <person name="Bloom T."/>
            <person name="Blye J."/>
            <person name="Boguslavskiy L."/>
            <person name="Bonnet C."/>
            <person name="Boukhgalter B."/>
            <person name="Bourzgui I."/>
            <person name="Brown A."/>
            <person name="Cahill P."/>
            <person name="Channer S."/>
            <person name="Cheshatsang Y."/>
            <person name="Chuda L."/>
            <person name="Citroen M."/>
            <person name="Collymore A."/>
            <person name="Cooke P."/>
            <person name="Costello M."/>
            <person name="D'Aco K."/>
            <person name="Daza R."/>
            <person name="De Haan G."/>
            <person name="DeGray S."/>
            <person name="DeMaso C."/>
            <person name="Dhargay N."/>
            <person name="Dooley K."/>
            <person name="Dooley E."/>
            <person name="Doricent M."/>
            <person name="Dorje P."/>
            <person name="Dorjee K."/>
            <person name="Dupes A."/>
            <person name="Elong R."/>
            <person name="Falk J."/>
            <person name="Farina A."/>
            <person name="Faro S."/>
            <person name="Ferguson D."/>
            <person name="Fisher S."/>
            <person name="Foley C.D."/>
            <person name="Franke A."/>
            <person name="Friedrich D."/>
            <person name="Gadbois L."/>
            <person name="Gearin G."/>
            <person name="Gearin C.R."/>
            <person name="Giannoukos G."/>
            <person name="Goode T."/>
            <person name="Graham J."/>
            <person name="Grandbois E."/>
            <person name="Grewal S."/>
            <person name="Gyaltsen K."/>
            <person name="Hafez N."/>
            <person name="Hagos B."/>
            <person name="Hall J."/>
            <person name="Henson C."/>
            <person name="Hollinger A."/>
            <person name="Honan T."/>
            <person name="Huard M.D."/>
            <person name="Hughes L."/>
            <person name="Hurhula B."/>
            <person name="Husby M.E."/>
            <person name="Kamat A."/>
            <person name="Kanga B."/>
            <person name="Kashin S."/>
            <person name="Khazanovich D."/>
            <person name="Kisner P."/>
            <person name="Lance K."/>
            <person name="Lara M."/>
            <person name="Lee W."/>
            <person name="Lennon N."/>
            <person name="Letendre F."/>
            <person name="LeVine R."/>
            <person name="Lipovsky A."/>
            <person name="Liu X."/>
            <person name="Liu J."/>
            <person name="Liu S."/>
            <person name="Lokyitsang T."/>
            <person name="Lokyitsang Y."/>
            <person name="Lubonja R."/>
            <person name="Lui A."/>
            <person name="MacDonald P."/>
            <person name="Magnisalis V."/>
            <person name="Maru K."/>
            <person name="Matthews C."/>
            <person name="McCusker W."/>
            <person name="McDonough S."/>
            <person name="Mehta T."/>
            <person name="Meldrim J."/>
            <person name="Meneus L."/>
            <person name="Mihai O."/>
            <person name="Mihalev A."/>
            <person name="Mihova T."/>
            <person name="Mittelman R."/>
            <person name="Mlenga V."/>
            <person name="Montmayeur A."/>
            <person name="Mulrain L."/>
            <person name="Navidi A."/>
            <person name="Naylor J."/>
            <person name="Negash T."/>
            <person name="Nguyen T."/>
            <person name="Nguyen N."/>
            <person name="Nicol R."/>
            <person name="Norbu C."/>
            <person name="Norbu N."/>
            <person name="Novod N."/>
            <person name="O'Neill B."/>
            <person name="Osman S."/>
            <person name="Markiewicz E."/>
            <person name="Oyono O.L."/>
            <person name="Patti C."/>
            <person name="Phunkhang P."/>
            <person name="Pierre F."/>
            <person name="Priest M."/>
            <person name="Raghuraman S."/>
            <person name="Rege F."/>
            <person name="Reyes R."/>
            <person name="Rise C."/>
            <person name="Rogov P."/>
            <person name="Ross K."/>
            <person name="Ryan E."/>
            <person name="Settipalli S."/>
            <person name="Shea T."/>
            <person name="Sherpa N."/>
            <person name="Shi L."/>
            <person name="Shih D."/>
            <person name="Sparrow T."/>
            <person name="Spaulding J."/>
            <person name="Stalker J."/>
            <person name="Stange-Thomann N."/>
            <person name="Stavropoulos S."/>
            <person name="Stone C."/>
            <person name="Strader C."/>
            <person name="Tesfaye S."/>
            <person name="Thomson T."/>
            <person name="Thoulutsang Y."/>
            <person name="Thoulutsang D."/>
            <person name="Topham K."/>
            <person name="Topping I."/>
            <person name="Tsamla T."/>
            <person name="Vassiliev H."/>
            <person name="Vo A."/>
            <person name="Wangchuk T."/>
            <person name="Wangdi T."/>
            <person name="Weiand M."/>
            <person name="Wilkinson J."/>
            <person name="Wilson A."/>
            <person name="Yadav S."/>
            <person name="Young G."/>
            <person name="Yu Q."/>
            <person name="Zembek L."/>
            <person name="Zhong D."/>
            <person name="Zimmer A."/>
            <person name="Zwirko Z."/>
            <person name="Jaffe D.B."/>
            <person name="Alvarez P."/>
            <person name="Brockman W."/>
            <person name="Butler J."/>
            <person name="Chin C."/>
            <person name="Gnerre S."/>
            <person name="Grabherr M."/>
            <person name="Kleber M."/>
            <person name="Mauceli E."/>
            <person name="MacCallum I."/>
        </authorList>
    </citation>
    <scope>NUCLEOTIDE SEQUENCE [LARGE SCALE GENOMIC DNA]</scope>
    <source>
        <strain evidence="4">Tucson 15287-2541.00</strain>
    </source>
</reference>
<sequence length="104" mass="12270">MKHEQVVVDYWAMLKTSALCLLLVISGYIFLRMVQTIFWLPNRLKQNQERLEALARQYGKDMDPEERAEIEKIFNSKEPLTEQQITKLLDGSKTDEPEQTKKEL</sequence>
<dbReference type="Proteomes" id="UP000001070">
    <property type="component" value="Unassembled WGS sequence"/>
</dbReference>
<dbReference type="EMBL" id="CH916369">
    <property type="protein sequence ID" value="EDV92949.1"/>
    <property type="molecule type" value="Genomic_DNA"/>
</dbReference>
<accession>B4JI68</accession>
<dbReference type="OrthoDB" id="6619981at2759"/>
<keyword evidence="2" id="KW-0812">Transmembrane</keyword>
<organism evidence="4">
    <name type="scientific">Drosophila grimshawi</name>
    <name type="common">Hawaiian fruit fly</name>
    <name type="synonym">Idiomyia grimshawi</name>
    <dbReference type="NCBI Taxonomy" id="7222"/>
    <lineage>
        <taxon>Eukaryota</taxon>
        <taxon>Metazoa</taxon>
        <taxon>Ecdysozoa</taxon>
        <taxon>Arthropoda</taxon>
        <taxon>Hexapoda</taxon>
        <taxon>Insecta</taxon>
        <taxon>Pterygota</taxon>
        <taxon>Neoptera</taxon>
        <taxon>Endopterygota</taxon>
        <taxon>Diptera</taxon>
        <taxon>Brachycera</taxon>
        <taxon>Muscomorpha</taxon>
        <taxon>Ephydroidea</taxon>
        <taxon>Drosophilidae</taxon>
        <taxon>Drosophila</taxon>
        <taxon>Hawaiian Drosophila</taxon>
    </lineage>
</organism>
<feature type="region of interest" description="Disordered" evidence="1">
    <location>
        <begin position="85"/>
        <end position="104"/>
    </location>
</feature>
<gene>
    <name evidence="3" type="primary">Dgri\GH19042</name>
    <name evidence="3" type="ORF">Dgri_GH19042</name>
</gene>
<dbReference type="HOGENOM" id="CLU_175024_0_0_1"/>